<dbReference type="AlphaFoldDB" id="A0A0D2MAI3"/>
<protein>
    <submittedName>
        <fullName evidence="1">Thylakoid lumenal protein</fullName>
    </submittedName>
</protein>
<evidence type="ECO:0000313" key="2">
    <source>
        <dbReference type="Proteomes" id="UP000054498"/>
    </source>
</evidence>
<keyword evidence="2" id="KW-1185">Reference proteome</keyword>
<name>A0A0D2MAI3_9CHLO</name>
<proteinExistence type="predicted"/>
<dbReference type="Proteomes" id="UP000054498">
    <property type="component" value="Unassembled WGS sequence"/>
</dbReference>
<evidence type="ECO:0000313" key="1">
    <source>
        <dbReference type="EMBL" id="KIZ00295.1"/>
    </source>
</evidence>
<dbReference type="KEGG" id="mng:MNEG_7664"/>
<gene>
    <name evidence="1" type="ORF">MNEG_7664</name>
</gene>
<accession>A0A0D2MAI3</accession>
<dbReference type="EMBL" id="KK101597">
    <property type="protein sequence ID" value="KIZ00295.1"/>
    <property type="molecule type" value="Genomic_DNA"/>
</dbReference>
<dbReference type="GeneID" id="25740540"/>
<dbReference type="STRING" id="145388.A0A0D2MAI3"/>
<reference evidence="1 2" key="1">
    <citation type="journal article" date="2013" name="BMC Genomics">
        <title>Reconstruction of the lipid metabolism for the microalga Monoraphidium neglectum from its genome sequence reveals characteristics suitable for biofuel production.</title>
        <authorList>
            <person name="Bogen C."/>
            <person name="Al-Dilaimi A."/>
            <person name="Albersmeier A."/>
            <person name="Wichmann J."/>
            <person name="Grundmann M."/>
            <person name="Rupp O."/>
            <person name="Lauersen K.J."/>
            <person name="Blifernez-Klassen O."/>
            <person name="Kalinowski J."/>
            <person name="Goesmann A."/>
            <person name="Mussgnug J.H."/>
            <person name="Kruse O."/>
        </authorList>
    </citation>
    <scope>NUCLEOTIDE SEQUENCE [LARGE SCALE GENOMIC DNA]</scope>
    <source>
        <strain evidence="1 2">SAG 48.87</strain>
    </source>
</reference>
<dbReference type="OrthoDB" id="1916780at2759"/>
<dbReference type="RefSeq" id="XP_013899314.1">
    <property type="nucleotide sequence ID" value="XM_014043860.1"/>
</dbReference>
<organism evidence="1 2">
    <name type="scientific">Monoraphidium neglectum</name>
    <dbReference type="NCBI Taxonomy" id="145388"/>
    <lineage>
        <taxon>Eukaryota</taxon>
        <taxon>Viridiplantae</taxon>
        <taxon>Chlorophyta</taxon>
        <taxon>core chlorophytes</taxon>
        <taxon>Chlorophyceae</taxon>
        <taxon>CS clade</taxon>
        <taxon>Sphaeropleales</taxon>
        <taxon>Selenastraceae</taxon>
        <taxon>Monoraphidium</taxon>
    </lineage>
</organism>
<sequence length="197" mass="20922">MQTVARTQRAFGAPSSLIKPKISTSVSRAVVVKAKQQHDAALSSRREILAGSTLAAVMPAFLAQLPAKADSEYKTFLGLASPPTSYGGYGGNANEEPKYSFEYPPEWKSEVPSKVEKGTQGVDGRVVNPKGKDQRAFVITLGRAGEDNKSFRLTDLDSTFAGFAGADYYLQARTGAGVEGGGMGRGGRRAAGKEPRF</sequence>